<comment type="caution">
    <text evidence="2">The sequence shown here is derived from an EMBL/GenBank/DDBJ whole genome shotgun (WGS) entry which is preliminary data.</text>
</comment>
<dbReference type="PROSITE" id="PS51708">
    <property type="entry name" value="CHAD"/>
    <property type="match status" value="1"/>
</dbReference>
<dbReference type="SMART" id="SM00880">
    <property type="entry name" value="CHAD"/>
    <property type="match status" value="1"/>
</dbReference>
<organism evidence="2 3">
    <name type="scientific">Paracoccus aurantius</name>
    <dbReference type="NCBI Taxonomy" id="3073814"/>
    <lineage>
        <taxon>Bacteria</taxon>
        <taxon>Pseudomonadati</taxon>
        <taxon>Pseudomonadota</taxon>
        <taxon>Alphaproteobacteria</taxon>
        <taxon>Rhodobacterales</taxon>
        <taxon>Paracoccaceae</taxon>
        <taxon>Paracoccus</taxon>
    </lineage>
</organism>
<keyword evidence="3" id="KW-1185">Reference proteome</keyword>
<name>A0ABU2HVX2_9RHOB</name>
<proteinExistence type="predicted"/>
<evidence type="ECO:0000259" key="1">
    <source>
        <dbReference type="PROSITE" id="PS51708"/>
    </source>
</evidence>
<dbReference type="PANTHER" id="PTHR39339">
    <property type="entry name" value="SLR1444 PROTEIN"/>
    <property type="match status" value="1"/>
</dbReference>
<protein>
    <submittedName>
        <fullName evidence="2">CHAD domain-containing protein</fullName>
    </submittedName>
</protein>
<dbReference type="PANTHER" id="PTHR39339:SF1">
    <property type="entry name" value="CHAD DOMAIN-CONTAINING PROTEIN"/>
    <property type="match status" value="1"/>
</dbReference>
<feature type="domain" description="CHAD" evidence="1">
    <location>
        <begin position="200"/>
        <end position="493"/>
    </location>
</feature>
<dbReference type="Pfam" id="PF05235">
    <property type="entry name" value="CHAD"/>
    <property type="match status" value="1"/>
</dbReference>
<reference evidence="3" key="1">
    <citation type="submission" date="2023-07" db="EMBL/GenBank/DDBJ databases">
        <title>Paracoccus sp. MBLB3053 whole genome sequence.</title>
        <authorList>
            <person name="Hwang C.Y."/>
            <person name="Cho E.-S."/>
            <person name="Seo M.-J."/>
        </authorList>
    </citation>
    <scope>NUCLEOTIDE SEQUENCE [LARGE SCALE GENOMIC DNA]</scope>
    <source>
        <strain evidence="3">MBLB3053</strain>
    </source>
</reference>
<evidence type="ECO:0000313" key="3">
    <source>
        <dbReference type="Proteomes" id="UP001269144"/>
    </source>
</evidence>
<evidence type="ECO:0000313" key="2">
    <source>
        <dbReference type="EMBL" id="MDS9469199.1"/>
    </source>
</evidence>
<dbReference type="Gene3D" id="1.40.20.10">
    <property type="entry name" value="CHAD domain"/>
    <property type="match status" value="1"/>
</dbReference>
<dbReference type="RefSeq" id="WP_311161761.1">
    <property type="nucleotide sequence ID" value="NZ_JAVQLW010000003.1"/>
</dbReference>
<sequence length="505" mass="56638">MKKAVNDVIILEGMPETDDRIGKLATKLSERRDAVPFALLDCHDESIQKSGQILIEAGQMLILHRRDETLTQPARREANFVADLADGPVKRALNGTSPLRSLLVVGSGTLSHSQIALIDDEGKTHARADLSHLRPAGEGRDVTLASLHGLRGYDKALASLADHLRGAEAQGSHLLGDLVGMLFPKHEPYDPKPETIIAPDQGAYDAANDIIRVYLSVARQNEAGIIADHDSEFLHDYRVALRKIRSVISLFRGVYEVEQTEKLKARFSELMAPTGRLRDLDVYLLGRDTYYDLLPETLHGGLALMFDIFKRERRQEHRKIARLLESPHYRAGMAELENLFPPGSGPARGLDADHPALDYACGLIWKRYRKVCKIAAAIDDETPDEEVHELRINCKKLRYLMELFAPLFPRGEMKAILTPLKELQENLGLFNDYSVQQGSLQYFLSHHPSKGERDERVMATSIGALIALLHQRQMQERARVVSSFAHFDSPAIRRQFLTLFRGKGA</sequence>
<dbReference type="InterPro" id="IPR007899">
    <property type="entry name" value="CHAD_dom"/>
</dbReference>
<gene>
    <name evidence="2" type="ORF">RGQ15_16685</name>
</gene>
<dbReference type="Proteomes" id="UP001269144">
    <property type="component" value="Unassembled WGS sequence"/>
</dbReference>
<dbReference type="EMBL" id="JAVQLW010000003">
    <property type="protein sequence ID" value="MDS9469199.1"/>
    <property type="molecule type" value="Genomic_DNA"/>
</dbReference>
<accession>A0ABU2HVX2</accession>
<dbReference type="InterPro" id="IPR038186">
    <property type="entry name" value="CHAD_dom_sf"/>
</dbReference>